<evidence type="ECO:0000313" key="17">
    <source>
        <dbReference type="EMBL" id="ANC58269.1"/>
    </source>
</evidence>
<evidence type="ECO:0000256" key="8">
    <source>
        <dbReference type="ARBA" id="ARBA00023136"/>
    </source>
</evidence>
<dbReference type="Gene3D" id="6.10.250.1580">
    <property type="match status" value="1"/>
</dbReference>
<dbReference type="Pfam" id="PF00430">
    <property type="entry name" value="ATP-synt_B"/>
    <property type="match status" value="1"/>
</dbReference>
<dbReference type="InterPro" id="IPR028987">
    <property type="entry name" value="ATP_synth_B-like_membr_sf"/>
</dbReference>
<dbReference type="AlphaFoldDB" id="A0A1W5LD49"/>
<keyword evidence="2 14" id="KW-0813">Transport</keyword>
<dbReference type="HAMAP" id="MF_01398">
    <property type="entry name" value="ATP_synth_b_bprime"/>
    <property type="match status" value="1"/>
</dbReference>
<dbReference type="GO" id="GO:0045259">
    <property type="term" value="C:proton-transporting ATP synthase complex"/>
    <property type="evidence" value="ECO:0007669"/>
    <property type="project" value="UniProtKB-KW"/>
</dbReference>
<keyword evidence="3 14" id="KW-0138">CF(0)</keyword>
<keyword evidence="5 14" id="KW-0375">Hydrogen ion transport</keyword>
<dbReference type="GO" id="GO:0046933">
    <property type="term" value="F:proton-transporting ATP synthase activity, rotational mechanism"/>
    <property type="evidence" value="ECO:0007669"/>
    <property type="project" value="UniProtKB-UniRule"/>
</dbReference>
<dbReference type="InterPro" id="IPR002146">
    <property type="entry name" value="ATP_synth_b/b'su_bac/chlpt"/>
</dbReference>
<evidence type="ECO:0000256" key="5">
    <source>
        <dbReference type="ARBA" id="ARBA00022781"/>
    </source>
</evidence>
<dbReference type="SUPFAM" id="SSF81573">
    <property type="entry name" value="F1F0 ATP synthase subunit B, membrane domain"/>
    <property type="match status" value="1"/>
</dbReference>
<keyword evidence="4 14" id="KW-0812">Transmembrane</keyword>
<sequence>MEETLHQLGIEWNKLIAQIINFVIVLWVLNRFAFKPVLKILEERRKKIAESLQNAEKIKQELAEAEEARKEILRKANEQASFIVAEAQKVASYQGEKKIQEAVEEAKRILKKAEESAKLEREKAKEEMRREILNLVIEITSKVVGKTLTLDDQERLKNEVLSKLPQKEGHEAYSRN</sequence>
<comment type="function">
    <text evidence="10 14">F(1)F(0) ATP synthase produces ATP from ADP in the presence of a proton or sodium gradient. F-type ATPases consist of two structural domains, F(1) containing the extramembraneous catalytic core and F(0) containing the membrane proton channel, linked together by a central stalk and a peripheral stalk. During catalysis, ATP synthesis in the catalytic domain of F(1) is coupled via a rotary mechanism of the central stalk subunits to proton translocation.</text>
</comment>
<evidence type="ECO:0000256" key="3">
    <source>
        <dbReference type="ARBA" id="ARBA00022547"/>
    </source>
</evidence>
<evidence type="ECO:0000256" key="1">
    <source>
        <dbReference type="ARBA" id="ARBA00005513"/>
    </source>
</evidence>
<evidence type="ECO:0000256" key="7">
    <source>
        <dbReference type="ARBA" id="ARBA00023065"/>
    </source>
</evidence>
<keyword evidence="6 14" id="KW-1133">Transmembrane helix</keyword>
<dbReference type="GO" id="GO:0046961">
    <property type="term" value="F:proton-transporting ATPase activity, rotational mechanism"/>
    <property type="evidence" value="ECO:0007669"/>
    <property type="project" value="TreeGrafter"/>
</dbReference>
<keyword evidence="16" id="KW-0175">Coiled coil</keyword>
<evidence type="ECO:0000256" key="4">
    <source>
        <dbReference type="ARBA" id="ARBA00022692"/>
    </source>
</evidence>
<evidence type="ECO:0000256" key="2">
    <source>
        <dbReference type="ARBA" id="ARBA00022448"/>
    </source>
</evidence>
<comment type="subcellular location">
    <subcellularLocation>
        <location evidence="14">Cell membrane</location>
        <topology evidence="14">Single-pass membrane protein</topology>
    </subcellularLocation>
    <subcellularLocation>
        <location evidence="13">Endomembrane system</location>
        <topology evidence="13">Single-pass membrane protein</topology>
    </subcellularLocation>
</comment>
<evidence type="ECO:0000256" key="14">
    <source>
        <dbReference type="HAMAP-Rule" id="MF_01398"/>
    </source>
</evidence>
<comment type="subunit">
    <text evidence="12">F-type ATPases have 2 components, F(1) - the catalytic core - and F(0) - the membrane proton channel. F(1) has five subunits: alpha(3), beta(3), gamma(1), delta(1), epsilon(1). F(0) has four main subunits: a(1), b(2) and c(10-14). The alpha and beta chains form an alternating ring which encloses part of the gamma chain. F(1) is attached to F(0) by a central stalk formed by the gamma and epsilon chains, while a peripheral stalk is formed by the delta and b chains.</text>
</comment>
<keyword evidence="7 14" id="KW-0406">Ion transport</keyword>
<feature type="coiled-coil region" evidence="16">
    <location>
        <begin position="38"/>
        <end position="134"/>
    </location>
</feature>
<dbReference type="PANTHER" id="PTHR33445">
    <property type="entry name" value="ATP SYNTHASE SUBUNIT B', CHLOROPLASTIC"/>
    <property type="match status" value="1"/>
</dbReference>
<organism evidence="17">
    <name type="scientific">Candidatus Methylacidiphilum infernorum</name>
    <dbReference type="NCBI Taxonomy" id="511746"/>
    <lineage>
        <taxon>Bacteria</taxon>
        <taxon>Pseudomonadati</taxon>
        <taxon>Verrucomicrobiota</taxon>
        <taxon>Methylacidiphilae</taxon>
        <taxon>Methylacidiphilales</taxon>
        <taxon>Methylacidiphilaceae</taxon>
        <taxon>Methylacidiphilum (ex Ratnadevi et al. 2023)</taxon>
    </lineage>
</organism>
<keyword evidence="8 14" id="KW-0472">Membrane</keyword>
<evidence type="ECO:0000256" key="15">
    <source>
        <dbReference type="RuleBase" id="RU003848"/>
    </source>
</evidence>
<name>A0A1W5LD49_9BACT</name>
<comment type="subunit">
    <text evidence="14">F-type ATPases have 2 components, F(1) - the catalytic core - and F(0) - the membrane proton channel. F(1) has five subunits: alpha(3), beta(3), gamma(1), delta(1), epsilon(1). F(0) has three main subunits: a(1), b(2) and c(10-14). The alpha and beta chains form an alternating ring which encloses part of the gamma chain. F(1) is attached to F(0) by a central stalk formed by the gamma and epsilon chains, while a peripheral stalk is formed by the delta and b chains.</text>
</comment>
<evidence type="ECO:0000256" key="16">
    <source>
        <dbReference type="SAM" id="Coils"/>
    </source>
</evidence>
<keyword evidence="14" id="KW-1003">Cell membrane</keyword>
<evidence type="ECO:0000256" key="10">
    <source>
        <dbReference type="ARBA" id="ARBA00025198"/>
    </source>
</evidence>
<accession>A0A1W5LD49</accession>
<evidence type="ECO:0000256" key="9">
    <source>
        <dbReference type="ARBA" id="ARBA00023310"/>
    </source>
</evidence>
<feature type="transmembrane region" description="Helical" evidence="14">
    <location>
        <begin position="15"/>
        <end position="34"/>
    </location>
</feature>
<reference evidence="17" key="1">
    <citation type="submission" date="2016-01" db="EMBL/GenBank/DDBJ databases">
        <title>Hydrogen oxidation by a methanotroph.</title>
        <authorList>
            <person name="Stott M.B."/>
        </authorList>
    </citation>
    <scope>NUCLEOTIDE SEQUENCE</scope>
    <source>
        <strain evidence="17">RTK17.1</strain>
    </source>
</reference>
<keyword evidence="9 14" id="KW-0066">ATP synthesis</keyword>
<dbReference type="InterPro" id="IPR005864">
    <property type="entry name" value="ATP_synth_F0_bsu_bac"/>
</dbReference>
<dbReference type="CDD" id="cd06503">
    <property type="entry name" value="ATP-synt_Fo_b"/>
    <property type="match status" value="1"/>
</dbReference>
<dbReference type="InterPro" id="IPR050059">
    <property type="entry name" value="ATP_synthase_B_chain"/>
</dbReference>
<evidence type="ECO:0000256" key="13">
    <source>
        <dbReference type="ARBA" id="ARBA00037847"/>
    </source>
</evidence>
<dbReference type="EMBL" id="KU509470">
    <property type="protein sequence ID" value="ANC58269.1"/>
    <property type="molecule type" value="Genomic_DNA"/>
</dbReference>
<dbReference type="PANTHER" id="PTHR33445:SF2">
    <property type="entry name" value="ATP SYNTHASE SUBUNIT B', CHLOROPLASTIC"/>
    <property type="match status" value="1"/>
</dbReference>
<dbReference type="NCBIfam" id="TIGR01144">
    <property type="entry name" value="ATP_synt_b"/>
    <property type="match status" value="1"/>
</dbReference>
<gene>
    <name evidence="14 17" type="primary">atpF</name>
</gene>
<dbReference type="GO" id="GO:0012505">
    <property type="term" value="C:endomembrane system"/>
    <property type="evidence" value="ECO:0007669"/>
    <property type="project" value="UniProtKB-SubCell"/>
</dbReference>
<dbReference type="GO" id="GO:0005886">
    <property type="term" value="C:plasma membrane"/>
    <property type="evidence" value="ECO:0007669"/>
    <property type="project" value="UniProtKB-SubCell"/>
</dbReference>
<proteinExistence type="inferred from homology"/>
<evidence type="ECO:0000256" key="6">
    <source>
        <dbReference type="ARBA" id="ARBA00022989"/>
    </source>
</evidence>
<evidence type="ECO:0000256" key="12">
    <source>
        <dbReference type="ARBA" id="ARBA00026054"/>
    </source>
</evidence>
<comment type="similarity">
    <text evidence="1 14 15">Belongs to the ATPase B chain family.</text>
</comment>
<evidence type="ECO:0000256" key="11">
    <source>
        <dbReference type="ARBA" id="ARBA00025614"/>
    </source>
</evidence>
<protein>
    <recommendedName>
        <fullName evidence="14">ATP synthase subunit b</fullName>
    </recommendedName>
    <alternativeName>
        <fullName evidence="14">ATP synthase F(0) sector subunit b</fullName>
    </alternativeName>
    <alternativeName>
        <fullName evidence="14">ATPase subunit I</fullName>
    </alternativeName>
    <alternativeName>
        <fullName evidence="14">F-type ATPase subunit b</fullName>
        <shortName evidence="14">F-ATPase subunit b</shortName>
    </alternativeName>
</protein>
<comment type="function">
    <text evidence="11">Component of the F(0) channel, it forms part of the peripheral stalk, linking F(1) to F(0). The b'-subunit is a diverged and duplicated form of b found in plants and photosynthetic bacteria.</text>
</comment>